<dbReference type="RefSeq" id="XP_046122527.1">
    <property type="nucleotide sequence ID" value="XM_046264542.1"/>
</dbReference>
<feature type="region of interest" description="Disordered" evidence="1">
    <location>
        <begin position="1"/>
        <end position="78"/>
    </location>
</feature>
<dbReference type="AlphaFoldDB" id="A0A9P7ZVV7"/>
<organism evidence="2 3">
    <name type="scientific">Emericellopsis atlantica</name>
    <dbReference type="NCBI Taxonomy" id="2614577"/>
    <lineage>
        <taxon>Eukaryota</taxon>
        <taxon>Fungi</taxon>
        <taxon>Dikarya</taxon>
        <taxon>Ascomycota</taxon>
        <taxon>Pezizomycotina</taxon>
        <taxon>Sordariomycetes</taxon>
        <taxon>Hypocreomycetidae</taxon>
        <taxon>Hypocreales</taxon>
        <taxon>Bionectriaceae</taxon>
        <taxon>Emericellopsis</taxon>
    </lineage>
</organism>
<dbReference type="EMBL" id="MU251243">
    <property type="protein sequence ID" value="KAG9258603.1"/>
    <property type="molecule type" value="Genomic_DNA"/>
</dbReference>
<feature type="compositionally biased region" description="Basic and acidic residues" evidence="1">
    <location>
        <begin position="27"/>
        <end position="40"/>
    </location>
</feature>
<accession>A0A9P7ZVV7</accession>
<comment type="caution">
    <text evidence="2">The sequence shown here is derived from an EMBL/GenBank/DDBJ whole genome shotgun (WGS) entry which is preliminary data.</text>
</comment>
<dbReference type="OrthoDB" id="3439627at2759"/>
<sequence>MPRNGDGSSDNGPIEATHNVAHGVPEGNKDIGDKVARADKTAPLPEGEKGQGLSDMPASGGQSQGIKEGDNVGQGKAR</sequence>
<name>A0A9P7ZVV7_9HYPO</name>
<proteinExistence type="predicted"/>
<evidence type="ECO:0000313" key="3">
    <source>
        <dbReference type="Proteomes" id="UP000887229"/>
    </source>
</evidence>
<evidence type="ECO:0000313" key="2">
    <source>
        <dbReference type="EMBL" id="KAG9258603.1"/>
    </source>
</evidence>
<keyword evidence="3" id="KW-1185">Reference proteome</keyword>
<feature type="compositionally biased region" description="Polar residues" evidence="1">
    <location>
        <begin position="1"/>
        <end position="11"/>
    </location>
</feature>
<gene>
    <name evidence="2" type="ORF">F5Z01DRAFT_670315</name>
</gene>
<dbReference type="Proteomes" id="UP000887229">
    <property type="component" value="Unassembled WGS sequence"/>
</dbReference>
<protein>
    <submittedName>
        <fullName evidence="2">Uncharacterized protein</fullName>
    </submittedName>
</protein>
<dbReference type="GeneID" id="70295445"/>
<reference evidence="2" key="1">
    <citation type="journal article" date="2021" name="IMA Fungus">
        <title>Genomic characterization of three marine fungi, including Emericellopsis atlantica sp. nov. with signatures of a generalist lifestyle and marine biomass degradation.</title>
        <authorList>
            <person name="Hagestad O.C."/>
            <person name="Hou L."/>
            <person name="Andersen J.H."/>
            <person name="Hansen E.H."/>
            <person name="Altermark B."/>
            <person name="Li C."/>
            <person name="Kuhnert E."/>
            <person name="Cox R.J."/>
            <person name="Crous P.W."/>
            <person name="Spatafora J.W."/>
            <person name="Lail K."/>
            <person name="Amirebrahimi M."/>
            <person name="Lipzen A."/>
            <person name="Pangilinan J."/>
            <person name="Andreopoulos W."/>
            <person name="Hayes R.D."/>
            <person name="Ng V."/>
            <person name="Grigoriev I.V."/>
            <person name="Jackson S.A."/>
            <person name="Sutton T.D.S."/>
            <person name="Dobson A.D.W."/>
            <person name="Rama T."/>
        </authorList>
    </citation>
    <scope>NUCLEOTIDE SEQUENCE</scope>
    <source>
        <strain evidence="2">TS7</strain>
    </source>
</reference>
<evidence type="ECO:0000256" key="1">
    <source>
        <dbReference type="SAM" id="MobiDB-lite"/>
    </source>
</evidence>